<dbReference type="AlphaFoldDB" id="A0A1G4YQ09"/>
<dbReference type="RefSeq" id="WP_243470020.1">
    <property type="nucleotide sequence ID" value="NZ_FMUH01000005.1"/>
</dbReference>
<dbReference type="Gene3D" id="1.10.3210.10">
    <property type="entry name" value="Hypothetical protein af1432"/>
    <property type="match status" value="1"/>
</dbReference>
<dbReference type="PANTHER" id="PTHR33525:SF4">
    <property type="entry name" value="CYCLIC DI-GMP PHOSPHODIESTERASE CDGJ"/>
    <property type="match status" value="1"/>
</dbReference>
<feature type="domain" description="HDOD" evidence="1">
    <location>
        <begin position="74"/>
        <end position="260"/>
    </location>
</feature>
<dbReference type="Pfam" id="PF08668">
    <property type="entry name" value="HDOD"/>
    <property type="match status" value="1"/>
</dbReference>
<proteinExistence type="predicted"/>
<gene>
    <name evidence="2" type="ORF">SAMN03159343_3311</name>
</gene>
<dbReference type="InterPro" id="IPR013976">
    <property type="entry name" value="HDOD"/>
</dbReference>
<organism evidence="2 3">
    <name type="scientific">Klenkia marina</name>
    <dbReference type="NCBI Taxonomy" id="1960309"/>
    <lineage>
        <taxon>Bacteria</taxon>
        <taxon>Bacillati</taxon>
        <taxon>Actinomycetota</taxon>
        <taxon>Actinomycetes</taxon>
        <taxon>Geodermatophilales</taxon>
        <taxon>Geodermatophilaceae</taxon>
        <taxon>Klenkia</taxon>
    </lineage>
</organism>
<sequence>MRELDGVDVLDDVVDDVLDDVPVDVVAEGDVEVAEVELIEVDEEREPTEAELVAALLPGVGFDPHEVLSHIDELSAQRPVAAQIVALTHAEDAGAREVARLLAADAALTGRVLKLANSAFYGLRGRVSSLQFAVTVVGFATVRSMASVALTSDEDGSLPPDHWTTTTHLALACEALAPRVGQRPQDAMCTGLLALLGTALLTHHDPAGYAEVAVHRGSAARRAAELERFGVHSVELTGAAMRHWGFPDGMVRPVLGLDDPESIDGALLRTAFEVTDRLTVPGHVPVPVEDLSCRRVRESDLRPVLARVATEAADLGRALGS</sequence>
<dbReference type="Proteomes" id="UP000198981">
    <property type="component" value="Unassembled WGS sequence"/>
</dbReference>
<reference evidence="3" key="1">
    <citation type="submission" date="2016-10" db="EMBL/GenBank/DDBJ databases">
        <authorList>
            <person name="Varghese N."/>
            <person name="Submissions S."/>
        </authorList>
    </citation>
    <scope>NUCLEOTIDE SEQUENCE [LARGE SCALE GENOMIC DNA]</scope>
    <source>
        <strain evidence="3">DSM 45722</strain>
    </source>
</reference>
<evidence type="ECO:0000259" key="1">
    <source>
        <dbReference type="PROSITE" id="PS51833"/>
    </source>
</evidence>
<name>A0A1G4YQ09_9ACTN</name>
<dbReference type="EMBL" id="FMUH01000005">
    <property type="protein sequence ID" value="SCX55547.1"/>
    <property type="molecule type" value="Genomic_DNA"/>
</dbReference>
<dbReference type="STRING" id="1960309.SAMN03159343_3311"/>
<evidence type="ECO:0000313" key="3">
    <source>
        <dbReference type="Proteomes" id="UP000198981"/>
    </source>
</evidence>
<dbReference type="PROSITE" id="PS51833">
    <property type="entry name" value="HDOD"/>
    <property type="match status" value="1"/>
</dbReference>
<protein>
    <submittedName>
        <fullName evidence="2">HD-like signal output (HDOD) domain, no enzymatic activity</fullName>
    </submittedName>
</protein>
<dbReference type="SUPFAM" id="SSF109604">
    <property type="entry name" value="HD-domain/PDEase-like"/>
    <property type="match status" value="1"/>
</dbReference>
<dbReference type="PANTHER" id="PTHR33525">
    <property type="match status" value="1"/>
</dbReference>
<keyword evidence="3" id="KW-1185">Reference proteome</keyword>
<dbReference type="InterPro" id="IPR052340">
    <property type="entry name" value="RNase_Y/CdgJ"/>
</dbReference>
<evidence type="ECO:0000313" key="2">
    <source>
        <dbReference type="EMBL" id="SCX55547.1"/>
    </source>
</evidence>
<accession>A0A1G4YQ09</accession>